<dbReference type="PANTHER" id="PTHR11439">
    <property type="entry name" value="GAG-POL-RELATED RETROTRANSPOSON"/>
    <property type="match status" value="1"/>
</dbReference>
<organism evidence="2 3">
    <name type="scientific">Phytophthora palmivora</name>
    <dbReference type="NCBI Taxonomy" id="4796"/>
    <lineage>
        <taxon>Eukaryota</taxon>
        <taxon>Sar</taxon>
        <taxon>Stramenopiles</taxon>
        <taxon>Oomycota</taxon>
        <taxon>Peronosporomycetes</taxon>
        <taxon>Peronosporales</taxon>
        <taxon>Peronosporaceae</taxon>
        <taxon>Phytophthora</taxon>
    </lineage>
</organism>
<accession>A0A2P4YGN8</accession>
<evidence type="ECO:0000313" key="2">
    <source>
        <dbReference type="EMBL" id="POM76958.1"/>
    </source>
</evidence>
<dbReference type="PANTHER" id="PTHR11439:SF483">
    <property type="entry name" value="PEPTIDE SYNTHASE GLIP-LIKE, PUTATIVE (AFU_ORTHOLOGUE AFUA_3G12920)-RELATED"/>
    <property type="match status" value="1"/>
</dbReference>
<keyword evidence="3" id="KW-1185">Reference proteome</keyword>
<dbReference type="AlphaFoldDB" id="A0A2P4YGN8"/>
<dbReference type="OrthoDB" id="97986at2759"/>
<feature type="region of interest" description="Disordered" evidence="1">
    <location>
        <begin position="1"/>
        <end position="31"/>
    </location>
</feature>
<proteinExistence type="predicted"/>
<sequence>MEDCQPVATPQSLGDLPEPADEHDPGVNDPNIPKYMSKYTKEHFTAAKRVLRYLQGTRDCGLLWKKSTSSDLHCIAYADADLGSERTIADRSLASTEFIAAAECAVMIVWTHNLCEELNLHRRHPTVLFQDNQSTTKVIKAVKGNYKIKGVDLKYHK</sequence>
<dbReference type="EMBL" id="NCKW01003218">
    <property type="protein sequence ID" value="POM76958.1"/>
    <property type="molecule type" value="Genomic_DNA"/>
</dbReference>
<evidence type="ECO:0000256" key="1">
    <source>
        <dbReference type="SAM" id="MobiDB-lite"/>
    </source>
</evidence>
<protein>
    <submittedName>
        <fullName evidence="2">Uncharacterized protein</fullName>
    </submittedName>
</protein>
<dbReference type="Proteomes" id="UP000237271">
    <property type="component" value="Unassembled WGS sequence"/>
</dbReference>
<feature type="non-terminal residue" evidence="2">
    <location>
        <position position="157"/>
    </location>
</feature>
<reference evidence="2 3" key="1">
    <citation type="journal article" date="2017" name="Genome Biol. Evol.">
        <title>Phytophthora megakarya and P. palmivora, closely related causal agents of cacao black pod rot, underwent increases in genome sizes and gene numbers by different mechanisms.</title>
        <authorList>
            <person name="Ali S.S."/>
            <person name="Shao J."/>
            <person name="Lary D.J."/>
            <person name="Kronmiller B."/>
            <person name="Shen D."/>
            <person name="Strem M.D."/>
            <person name="Amoako-Attah I."/>
            <person name="Akrofi A.Y."/>
            <person name="Begoude B.A."/>
            <person name="Ten Hoopen G.M."/>
            <person name="Coulibaly K."/>
            <person name="Kebe B.I."/>
            <person name="Melnick R.L."/>
            <person name="Guiltinan M.J."/>
            <person name="Tyler B.M."/>
            <person name="Meinhardt L.W."/>
            <person name="Bailey B.A."/>
        </authorList>
    </citation>
    <scope>NUCLEOTIDE SEQUENCE [LARGE SCALE GENOMIC DNA]</scope>
    <source>
        <strain evidence="3">sbr112.9</strain>
    </source>
</reference>
<evidence type="ECO:0000313" key="3">
    <source>
        <dbReference type="Proteomes" id="UP000237271"/>
    </source>
</evidence>
<comment type="caution">
    <text evidence="2">The sequence shown here is derived from an EMBL/GenBank/DDBJ whole genome shotgun (WGS) entry which is preliminary data.</text>
</comment>
<gene>
    <name evidence="2" type="ORF">PHPALM_5746</name>
</gene>
<name>A0A2P4YGN8_9STRA</name>